<feature type="transmembrane region" description="Helical" evidence="1">
    <location>
        <begin position="155"/>
        <end position="173"/>
    </location>
</feature>
<dbReference type="InterPro" id="IPR053170">
    <property type="entry name" value="Transcription_regulator"/>
</dbReference>
<gene>
    <name evidence="2" type="ORF">G3T16_19535</name>
</gene>
<protein>
    <submittedName>
        <fullName evidence="2">Metal-dependent hydrolase</fullName>
    </submittedName>
</protein>
<keyword evidence="3" id="KW-1185">Reference proteome</keyword>
<dbReference type="Pfam" id="PF04307">
    <property type="entry name" value="YdjM"/>
    <property type="match status" value="1"/>
</dbReference>
<keyword evidence="1" id="KW-0472">Membrane</keyword>
<dbReference type="PANTHER" id="PTHR40031:SF1">
    <property type="entry name" value="MEMBRANE-BOUND METAL-DEPENDENT HYDROLASE"/>
    <property type="match status" value="1"/>
</dbReference>
<dbReference type="RefSeq" id="WP_163496693.1">
    <property type="nucleotide sequence ID" value="NZ_CP048711.1"/>
</dbReference>
<dbReference type="InterPro" id="IPR007404">
    <property type="entry name" value="YdjM-like"/>
</dbReference>
<dbReference type="AlphaFoldDB" id="A0A6C0U5L7"/>
<reference evidence="2 3" key="1">
    <citation type="submission" date="2020-02" db="EMBL/GenBank/DDBJ databases">
        <title>Genome sequencing for Kineobactrum sp. M2.</title>
        <authorList>
            <person name="Park S.-J."/>
        </authorList>
    </citation>
    <scope>NUCLEOTIDE SEQUENCE [LARGE SCALE GENOMIC DNA]</scope>
    <source>
        <strain evidence="2 3">M2</strain>
    </source>
</reference>
<feature type="transmembrane region" description="Helical" evidence="1">
    <location>
        <begin position="63"/>
        <end position="81"/>
    </location>
</feature>
<feature type="transmembrane region" description="Helical" evidence="1">
    <location>
        <begin position="125"/>
        <end position="148"/>
    </location>
</feature>
<evidence type="ECO:0000313" key="3">
    <source>
        <dbReference type="Proteomes" id="UP000477680"/>
    </source>
</evidence>
<name>A0A6C0U5L7_9GAMM</name>
<accession>A0A6C0U5L7</accession>
<evidence type="ECO:0000313" key="2">
    <source>
        <dbReference type="EMBL" id="QIB67266.1"/>
    </source>
</evidence>
<organism evidence="2 3">
    <name type="scientific">Kineobactrum salinum</name>
    <dbReference type="NCBI Taxonomy" id="2708301"/>
    <lineage>
        <taxon>Bacteria</taxon>
        <taxon>Pseudomonadati</taxon>
        <taxon>Pseudomonadota</taxon>
        <taxon>Gammaproteobacteria</taxon>
        <taxon>Cellvibrionales</taxon>
        <taxon>Halieaceae</taxon>
        <taxon>Kineobactrum</taxon>
    </lineage>
</organism>
<dbReference type="KEGG" id="kim:G3T16_19535"/>
<dbReference type="Proteomes" id="UP000477680">
    <property type="component" value="Chromosome"/>
</dbReference>
<keyword evidence="1" id="KW-1133">Transmembrane helix</keyword>
<evidence type="ECO:0000256" key="1">
    <source>
        <dbReference type="SAM" id="Phobius"/>
    </source>
</evidence>
<dbReference type="PANTHER" id="PTHR40031">
    <property type="entry name" value="HYPOTHETICAL MEMBRANE SPANNING PROTEIN"/>
    <property type="match status" value="1"/>
</dbReference>
<dbReference type="EMBL" id="CP048711">
    <property type="protein sequence ID" value="QIB67266.1"/>
    <property type="molecule type" value="Genomic_DNA"/>
</dbReference>
<sequence>MDPLTQGVVGAMLPQASAGRRQVVAAGILGGLAGMAPDLDVLIRSSSDPLLFLEYHRQFTHSLLFIPVGSLLCALLLYLPIGRRCGLSLQRTWLYCALGYATHGVLDTCTTYGTLLLWPFSDQRFAWNTISIIDPLFTLPLLALVVAAARSRRPLLARLALVWALAYLSLGLWQRNVAQELGQALAAQRGHQPLKLEAKPSFANILVWKVVYENDGVFYVDAVRSWPEPVIYPGSSIARLDPGRDLPWLDPASQQAFDIQRFSWFSNGYVAQDPQHPERIMDVRYSMLPNEIDPLWSIELQPDAGPLAHVDYLVHRDSGGGHLQRLWQMLRGEGDSVGESRPGGG</sequence>
<keyword evidence="1" id="KW-0812">Transmembrane</keyword>
<feature type="transmembrane region" description="Helical" evidence="1">
    <location>
        <begin position="93"/>
        <end position="119"/>
    </location>
</feature>
<keyword evidence="2" id="KW-0378">Hydrolase</keyword>
<dbReference type="GO" id="GO:0016787">
    <property type="term" value="F:hydrolase activity"/>
    <property type="evidence" value="ECO:0007669"/>
    <property type="project" value="UniProtKB-KW"/>
</dbReference>
<proteinExistence type="predicted"/>